<dbReference type="Gene3D" id="2.120.10.80">
    <property type="entry name" value="Kelch-type beta propeller"/>
    <property type="match status" value="1"/>
</dbReference>
<dbReference type="PIRSF" id="PIRSF037037">
    <property type="entry name" value="Kelch-like_protein_gigaxonin"/>
    <property type="match status" value="1"/>
</dbReference>
<feature type="region of interest" description="Disordered" evidence="3">
    <location>
        <begin position="1"/>
        <end position="56"/>
    </location>
</feature>
<dbReference type="EMBL" id="OV696701">
    <property type="protein sequence ID" value="CAH1247583.1"/>
    <property type="molecule type" value="Genomic_DNA"/>
</dbReference>
<feature type="domain" description="BTB" evidence="4">
    <location>
        <begin position="75"/>
        <end position="142"/>
    </location>
</feature>
<dbReference type="Gene3D" id="1.25.40.420">
    <property type="match status" value="1"/>
</dbReference>
<dbReference type="Pfam" id="PF07707">
    <property type="entry name" value="BACK"/>
    <property type="match status" value="1"/>
</dbReference>
<dbReference type="SUPFAM" id="SSF54695">
    <property type="entry name" value="POZ domain"/>
    <property type="match status" value="1"/>
</dbReference>
<dbReference type="Gene3D" id="3.30.710.10">
    <property type="entry name" value="Potassium Channel Kv1.1, Chain A"/>
    <property type="match status" value="1"/>
</dbReference>
<evidence type="ECO:0000256" key="1">
    <source>
        <dbReference type="ARBA" id="ARBA00022441"/>
    </source>
</evidence>
<dbReference type="InterPro" id="IPR015915">
    <property type="entry name" value="Kelch-typ_b-propeller"/>
</dbReference>
<keyword evidence="1" id="KW-0880">Kelch repeat</keyword>
<evidence type="ECO:0000313" key="5">
    <source>
        <dbReference type="EMBL" id="CAH1247583.1"/>
    </source>
</evidence>
<name>A0A8K0EE66_BRALA</name>
<protein>
    <submittedName>
        <fullName evidence="5">KLHL24 protein</fullName>
    </submittedName>
</protein>
<sequence>MASSYNDPDPQSNPGNWREHNFTVNTTDTAESSSEGEHSDFYTQPMDDTHQVRDSSLSTELQKGLGKLYNNGLLTDVVLKVGRESFPCHRNILASVSPYFFAMFTNGLAESNQREVEITGIDVEIMKSILTYVYTTEVEVTVQNVERMLVAANMLQMSSLVQHCGNFMSDRLSPANCVGMWIFGDTHNSPILRDCARQGIDWQFHIVQKQEEFVTMDRERLVEIVSSDGLAVEREEVVFEAVMRWLKYYDIPERKQYAADILKHVRLVLLPPDFLFDRVEKEELVMTSPECIRYLDRVKQFHILRDWRSQLGLNTTPRAGMFKTDAIVCVDLKPRENLRGGDEQHVVDCYNPLGRKWACLPPLPKSVMFPGIVTTLNNILFVVGGTYKDETVSNNVYSYNMHKNAWVQEPSMLHPRTQFGLVTNGSHLYAIGGDSNGTSLSSVEAYNFMKMEWKELSPLPKKMRCHSTVMLKGAIYVLGGEIENALKQRTLSNRVYKYLPDFDRWFENLPMQIPRALAMATVLNDAIYIMGGFAELTQNWLSFSDPEHVLSATEVFRPEENYWSFGPHLPKETCAAGIVTLQNKIFILGGEGEGDFWNHILMYDPELTYWTQLPDVLPEYVSSFGCAVAKFHNLEMIEGVKWHGSQEMPWMAQNQRVVGL</sequence>
<dbReference type="PANTHER" id="PTHR45632">
    <property type="entry name" value="LD33804P"/>
    <property type="match status" value="1"/>
</dbReference>
<dbReference type="Pfam" id="PF01344">
    <property type="entry name" value="Kelch_1"/>
    <property type="match status" value="1"/>
</dbReference>
<proteinExistence type="predicted"/>
<dbReference type="SMART" id="SM00612">
    <property type="entry name" value="Kelch"/>
    <property type="match status" value="5"/>
</dbReference>
<dbReference type="Pfam" id="PF00651">
    <property type="entry name" value="BTB"/>
    <property type="match status" value="1"/>
</dbReference>
<accession>A0A8K0EE66</accession>
<evidence type="ECO:0000256" key="2">
    <source>
        <dbReference type="ARBA" id="ARBA00022737"/>
    </source>
</evidence>
<dbReference type="Pfam" id="PF24981">
    <property type="entry name" value="Beta-prop_ATRN-LZTR1"/>
    <property type="match status" value="1"/>
</dbReference>
<feature type="compositionally biased region" description="Polar residues" evidence="3">
    <location>
        <begin position="1"/>
        <end position="15"/>
    </location>
</feature>
<dbReference type="InterPro" id="IPR017096">
    <property type="entry name" value="BTB-kelch_protein"/>
</dbReference>
<dbReference type="InterPro" id="IPR000210">
    <property type="entry name" value="BTB/POZ_dom"/>
</dbReference>
<feature type="compositionally biased region" description="Polar residues" evidence="3">
    <location>
        <begin position="22"/>
        <end position="33"/>
    </location>
</feature>
<dbReference type="InterPro" id="IPR011705">
    <property type="entry name" value="BACK"/>
</dbReference>
<dbReference type="PROSITE" id="PS50097">
    <property type="entry name" value="BTB"/>
    <property type="match status" value="1"/>
</dbReference>
<keyword evidence="2" id="KW-0677">Repeat</keyword>
<dbReference type="SUPFAM" id="SSF117281">
    <property type="entry name" value="Kelch motif"/>
    <property type="match status" value="1"/>
</dbReference>
<evidence type="ECO:0000313" key="6">
    <source>
        <dbReference type="Proteomes" id="UP000838412"/>
    </source>
</evidence>
<evidence type="ECO:0000259" key="4">
    <source>
        <dbReference type="PROSITE" id="PS50097"/>
    </source>
</evidence>
<dbReference type="PANTHER" id="PTHR45632:SF5">
    <property type="entry name" value="KELCH-LIKE PROTEIN 22"/>
    <property type="match status" value="1"/>
</dbReference>
<dbReference type="SMART" id="SM00225">
    <property type="entry name" value="BTB"/>
    <property type="match status" value="1"/>
</dbReference>
<keyword evidence="6" id="KW-1185">Reference proteome</keyword>
<evidence type="ECO:0000256" key="3">
    <source>
        <dbReference type="SAM" id="MobiDB-lite"/>
    </source>
</evidence>
<dbReference type="OrthoDB" id="45365at2759"/>
<dbReference type="InterPro" id="IPR056737">
    <property type="entry name" value="Beta-prop_ATRN-MKLN-like"/>
</dbReference>
<dbReference type="Proteomes" id="UP000838412">
    <property type="component" value="Chromosome 16"/>
</dbReference>
<dbReference type="SMART" id="SM00875">
    <property type="entry name" value="BACK"/>
    <property type="match status" value="1"/>
</dbReference>
<organism evidence="5 6">
    <name type="scientific">Branchiostoma lanceolatum</name>
    <name type="common">Common lancelet</name>
    <name type="synonym">Amphioxus lanceolatum</name>
    <dbReference type="NCBI Taxonomy" id="7740"/>
    <lineage>
        <taxon>Eukaryota</taxon>
        <taxon>Metazoa</taxon>
        <taxon>Chordata</taxon>
        <taxon>Cephalochordata</taxon>
        <taxon>Leptocardii</taxon>
        <taxon>Amphioxiformes</taxon>
        <taxon>Branchiostomatidae</taxon>
        <taxon>Branchiostoma</taxon>
    </lineage>
</organism>
<dbReference type="InterPro" id="IPR011333">
    <property type="entry name" value="SKP1/BTB/POZ_sf"/>
</dbReference>
<dbReference type="AlphaFoldDB" id="A0A8K0EE66"/>
<reference evidence="5" key="1">
    <citation type="submission" date="2022-01" db="EMBL/GenBank/DDBJ databases">
        <authorList>
            <person name="Braso-Vives M."/>
        </authorList>
    </citation>
    <scope>NUCLEOTIDE SEQUENCE</scope>
</reference>
<dbReference type="FunFam" id="1.25.40.420:FF:000001">
    <property type="entry name" value="Kelch-like family member 12"/>
    <property type="match status" value="1"/>
</dbReference>
<gene>
    <name evidence="5" type="primary">KLHL24</name>
    <name evidence="5" type="ORF">BLAG_LOCUS9205</name>
</gene>
<dbReference type="InterPro" id="IPR006652">
    <property type="entry name" value="Kelch_1"/>
</dbReference>